<evidence type="ECO:0000313" key="1">
    <source>
        <dbReference type="EMBL" id="CQR50513.1"/>
    </source>
</evidence>
<dbReference type="RefSeq" id="WP_007274735.1">
    <property type="nucleotide sequence ID" value="NZ_CABLRR010000002.1"/>
</dbReference>
<reference evidence="2" key="1">
    <citation type="submission" date="2015-03" db="EMBL/GenBank/DDBJ databases">
        <authorList>
            <person name="Urmite Genomes"/>
        </authorList>
    </citation>
    <scope>NUCLEOTIDE SEQUENCE [LARGE SCALE GENOMIC DNA]</scope>
    <source>
        <strain evidence="2">Arc-Hr</strain>
    </source>
</reference>
<sequence>MVETETYTIEGPDGDTEALELPAGLVDIFSEQGEEPTDVVADVVVQAFAQQAHVVAHHSEGGAPADIAEINEKMEELFEERFGVPLSDALGHSH</sequence>
<dbReference type="Pfam" id="PF24411">
    <property type="entry name" value="DUF7545"/>
    <property type="match status" value="1"/>
</dbReference>
<name>A0A0D6JS90_9EURY</name>
<dbReference type="OrthoDB" id="311268at2157"/>
<proteinExistence type="predicted"/>
<evidence type="ECO:0000313" key="2">
    <source>
        <dbReference type="Proteomes" id="UP000198902"/>
    </source>
</evidence>
<accession>A0A0D6JS90</accession>
<keyword evidence="2" id="KW-1185">Reference proteome</keyword>
<dbReference type="Proteomes" id="UP000198902">
    <property type="component" value="Unassembled WGS sequence"/>
</dbReference>
<dbReference type="EMBL" id="CSTE01000002">
    <property type="protein sequence ID" value="CQR50513.1"/>
    <property type="molecule type" value="Genomic_DNA"/>
</dbReference>
<dbReference type="AlphaFoldDB" id="A0A0D6JS90"/>
<protein>
    <submittedName>
        <fullName evidence="1">Uncharacterized protein</fullName>
    </submittedName>
</protein>
<gene>
    <name evidence="1" type="ORF">BN996_01995</name>
</gene>
<dbReference type="InterPro" id="IPR055967">
    <property type="entry name" value="DUF7545"/>
</dbReference>
<organism evidence="1 2">
    <name type="scientific">Haloferax massiliensis</name>
    <dbReference type="NCBI Taxonomy" id="1476858"/>
    <lineage>
        <taxon>Archaea</taxon>
        <taxon>Methanobacteriati</taxon>
        <taxon>Methanobacteriota</taxon>
        <taxon>Stenosarchaea group</taxon>
        <taxon>Halobacteria</taxon>
        <taxon>Halobacteriales</taxon>
        <taxon>Haloferacaceae</taxon>
        <taxon>Haloferax</taxon>
    </lineage>
</organism>